<dbReference type="Pfam" id="PF10171">
    <property type="entry name" value="Tim29"/>
    <property type="match status" value="1"/>
</dbReference>
<reference evidence="1 2" key="1">
    <citation type="submission" date="2019-01" db="EMBL/GenBank/DDBJ databases">
        <title>A draft genome assembly of the solar-powered sea slug Elysia chlorotica.</title>
        <authorList>
            <person name="Cai H."/>
            <person name="Li Q."/>
            <person name="Fang X."/>
            <person name="Li J."/>
            <person name="Curtis N.E."/>
            <person name="Altenburger A."/>
            <person name="Shibata T."/>
            <person name="Feng M."/>
            <person name="Maeda T."/>
            <person name="Schwartz J.A."/>
            <person name="Shigenobu S."/>
            <person name="Lundholm N."/>
            <person name="Nishiyama T."/>
            <person name="Yang H."/>
            <person name="Hasebe M."/>
            <person name="Li S."/>
            <person name="Pierce S.K."/>
            <person name="Wang J."/>
        </authorList>
    </citation>
    <scope>NUCLEOTIDE SEQUENCE [LARGE SCALE GENOMIC DNA]</scope>
    <source>
        <strain evidence="1">EC2010</strain>
        <tissue evidence="1">Whole organism of an adult</tissue>
    </source>
</reference>
<dbReference type="GO" id="GO:0045039">
    <property type="term" value="P:protein insertion into mitochondrial inner membrane"/>
    <property type="evidence" value="ECO:0007669"/>
    <property type="project" value="TreeGrafter"/>
</dbReference>
<dbReference type="AlphaFoldDB" id="A0A3S1BGG4"/>
<sequence>MAGPATKVASKANIGLLKRFGNYLKIIADDYKAVAQETVQDITSGSIKAAVYLSGLVSLGILHKANPSERDLDTVLMESAHDLSLVGESIRSREADEFVDKLCSARRDGRLHHTNLGILSLVWVSEHRDELDLYSAKCKHTNLPWYQWHEKVVDVGILGKYMTLNRLMKDYDVNPSEWKEENRS</sequence>
<name>A0A3S1BGG4_ELYCH</name>
<dbReference type="Proteomes" id="UP000271974">
    <property type="component" value="Unassembled WGS sequence"/>
</dbReference>
<dbReference type="InterPro" id="IPR019322">
    <property type="entry name" value="TIMM29"/>
</dbReference>
<proteinExistence type="predicted"/>
<comment type="caution">
    <text evidence="1">The sequence shown here is derived from an EMBL/GenBank/DDBJ whole genome shotgun (WGS) entry which is preliminary data.</text>
</comment>
<organism evidence="1 2">
    <name type="scientific">Elysia chlorotica</name>
    <name type="common">Eastern emerald elysia</name>
    <name type="synonym">Sea slug</name>
    <dbReference type="NCBI Taxonomy" id="188477"/>
    <lineage>
        <taxon>Eukaryota</taxon>
        <taxon>Metazoa</taxon>
        <taxon>Spiralia</taxon>
        <taxon>Lophotrochozoa</taxon>
        <taxon>Mollusca</taxon>
        <taxon>Gastropoda</taxon>
        <taxon>Heterobranchia</taxon>
        <taxon>Euthyneura</taxon>
        <taxon>Panpulmonata</taxon>
        <taxon>Sacoglossa</taxon>
        <taxon>Placobranchoidea</taxon>
        <taxon>Plakobranchidae</taxon>
        <taxon>Elysia</taxon>
    </lineage>
</organism>
<dbReference type="GO" id="GO:0042721">
    <property type="term" value="C:TIM22 mitochondrial import inner membrane insertion complex"/>
    <property type="evidence" value="ECO:0007669"/>
    <property type="project" value="InterPro"/>
</dbReference>
<protein>
    <submittedName>
        <fullName evidence="1">Uncharacterized protein</fullName>
    </submittedName>
</protein>
<dbReference type="EMBL" id="RQTK01000259">
    <property type="protein sequence ID" value="RUS83081.1"/>
    <property type="molecule type" value="Genomic_DNA"/>
</dbReference>
<accession>A0A3S1BGG4</accession>
<dbReference type="PANTHER" id="PTHR21435:SF1">
    <property type="entry name" value="MITOCHONDRIAL IMPORT INNER MEMBRANE TRANSLOCASE SUBUNIT TIM29"/>
    <property type="match status" value="1"/>
</dbReference>
<evidence type="ECO:0000313" key="1">
    <source>
        <dbReference type="EMBL" id="RUS83081.1"/>
    </source>
</evidence>
<evidence type="ECO:0000313" key="2">
    <source>
        <dbReference type="Proteomes" id="UP000271974"/>
    </source>
</evidence>
<dbReference type="PANTHER" id="PTHR21435">
    <property type="entry name" value="MITOCHONDRIAL IMPORT INNER MEMBRANE TRANSLOCASE SUBUNIT TIM29"/>
    <property type="match status" value="1"/>
</dbReference>
<dbReference type="STRING" id="188477.A0A3S1BGG4"/>
<gene>
    <name evidence="1" type="ORF">EGW08_009167</name>
</gene>
<dbReference type="OrthoDB" id="5970620at2759"/>
<keyword evidence="2" id="KW-1185">Reference proteome</keyword>